<sequence>MSFMSYPPPRYGGVTGQVSARFRPADTEADLVSGGADAGVTGASLRQRTHYLATGAGTGGEFGLYRVDMPPHGMGPGTHFHRTISESFYVLDGTLRLFDGERWIDAVPGDFLYVPVGGLHAFHNASDAPTSLLLLFAPGAPREGYFEGIAGVADMSDEERREFFLLHDNHWV</sequence>
<dbReference type="PANTHER" id="PTHR36440">
    <property type="entry name" value="PUTATIVE (AFU_ORTHOLOGUE AFUA_8G07350)-RELATED"/>
    <property type="match status" value="1"/>
</dbReference>
<evidence type="ECO:0000313" key="2">
    <source>
        <dbReference type="EMBL" id="REE97551.1"/>
    </source>
</evidence>
<accession>A0A3D9T153</accession>
<reference evidence="2 3" key="1">
    <citation type="submission" date="2018-08" db="EMBL/GenBank/DDBJ databases">
        <title>Sequencing the genomes of 1000 actinobacteria strains.</title>
        <authorList>
            <person name="Klenk H.-P."/>
        </authorList>
    </citation>
    <scope>NUCLEOTIDE SEQUENCE [LARGE SCALE GENOMIC DNA]</scope>
    <source>
        <strain evidence="2 3">DSM 43927</strain>
    </source>
</reference>
<keyword evidence="3" id="KW-1185">Reference proteome</keyword>
<dbReference type="EMBL" id="QTTT01000001">
    <property type="protein sequence ID" value="REE97551.1"/>
    <property type="molecule type" value="Genomic_DNA"/>
</dbReference>
<organism evidence="2 3">
    <name type="scientific">Thermomonospora umbrina</name>
    <dbReference type="NCBI Taxonomy" id="111806"/>
    <lineage>
        <taxon>Bacteria</taxon>
        <taxon>Bacillati</taxon>
        <taxon>Actinomycetota</taxon>
        <taxon>Actinomycetes</taxon>
        <taxon>Streptosporangiales</taxon>
        <taxon>Thermomonosporaceae</taxon>
        <taxon>Thermomonospora</taxon>
    </lineage>
</organism>
<feature type="domain" description="Cupin type-2" evidence="1">
    <location>
        <begin position="66"/>
        <end position="135"/>
    </location>
</feature>
<protein>
    <submittedName>
        <fullName evidence="2">Cupin domain</fullName>
    </submittedName>
</protein>
<dbReference type="Gene3D" id="2.60.120.10">
    <property type="entry name" value="Jelly Rolls"/>
    <property type="match status" value="1"/>
</dbReference>
<dbReference type="PANTHER" id="PTHR36440:SF1">
    <property type="entry name" value="PUTATIVE (AFU_ORTHOLOGUE AFUA_8G07350)-RELATED"/>
    <property type="match status" value="1"/>
</dbReference>
<comment type="caution">
    <text evidence="2">The sequence shown here is derived from an EMBL/GenBank/DDBJ whole genome shotgun (WGS) entry which is preliminary data.</text>
</comment>
<dbReference type="InterPro" id="IPR013096">
    <property type="entry name" value="Cupin_2"/>
</dbReference>
<dbReference type="Proteomes" id="UP000256661">
    <property type="component" value="Unassembled WGS sequence"/>
</dbReference>
<dbReference type="Pfam" id="PF07883">
    <property type="entry name" value="Cupin_2"/>
    <property type="match status" value="1"/>
</dbReference>
<dbReference type="SUPFAM" id="SSF51182">
    <property type="entry name" value="RmlC-like cupins"/>
    <property type="match status" value="1"/>
</dbReference>
<dbReference type="InterPro" id="IPR053146">
    <property type="entry name" value="QDO-like"/>
</dbReference>
<evidence type="ECO:0000313" key="3">
    <source>
        <dbReference type="Proteomes" id="UP000256661"/>
    </source>
</evidence>
<proteinExistence type="predicted"/>
<dbReference type="AlphaFoldDB" id="A0A3D9T153"/>
<dbReference type="InterPro" id="IPR011051">
    <property type="entry name" value="RmlC_Cupin_sf"/>
</dbReference>
<name>A0A3D9T153_9ACTN</name>
<evidence type="ECO:0000259" key="1">
    <source>
        <dbReference type="Pfam" id="PF07883"/>
    </source>
</evidence>
<gene>
    <name evidence="2" type="ORF">DFJ69_3024</name>
</gene>
<dbReference type="RefSeq" id="WP_211328625.1">
    <property type="nucleotide sequence ID" value="NZ_QTTT01000001.1"/>
</dbReference>
<dbReference type="InterPro" id="IPR014710">
    <property type="entry name" value="RmlC-like_jellyroll"/>
</dbReference>